<sequence length="42" mass="4776">MAMFNGTKRHHAHAGKHERSAAVENILLSNLERLHVGWRPMA</sequence>
<accession>A0ABV7MHG1</accession>
<dbReference type="RefSeq" id="WP_378976524.1">
    <property type="nucleotide sequence ID" value="NZ_JBHRVD010000001.1"/>
</dbReference>
<gene>
    <name evidence="2" type="ORF">ACFOJ9_01165</name>
</gene>
<feature type="region of interest" description="Disordered" evidence="1">
    <location>
        <begin position="1"/>
        <end position="20"/>
    </location>
</feature>
<evidence type="ECO:0000256" key="1">
    <source>
        <dbReference type="SAM" id="MobiDB-lite"/>
    </source>
</evidence>
<comment type="caution">
    <text evidence="2">The sequence shown here is derived from an EMBL/GenBank/DDBJ whole genome shotgun (WGS) entry which is preliminary data.</text>
</comment>
<dbReference type="EMBL" id="JBHRVD010000001">
    <property type="protein sequence ID" value="MFC3320492.1"/>
    <property type="molecule type" value="Genomic_DNA"/>
</dbReference>
<evidence type="ECO:0000313" key="3">
    <source>
        <dbReference type="Proteomes" id="UP001595648"/>
    </source>
</evidence>
<evidence type="ECO:0000313" key="2">
    <source>
        <dbReference type="EMBL" id="MFC3320492.1"/>
    </source>
</evidence>
<name>A0ABV7MHG1_9HYPH</name>
<protein>
    <submittedName>
        <fullName evidence="2">Uncharacterized protein</fullName>
    </submittedName>
</protein>
<proteinExistence type="predicted"/>
<dbReference type="Proteomes" id="UP001595648">
    <property type="component" value="Unassembled WGS sequence"/>
</dbReference>
<keyword evidence="3" id="KW-1185">Reference proteome</keyword>
<reference evidence="3" key="1">
    <citation type="journal article" date="2019" name="Int. J. Syst. Evol. Microbiol.">
        <title>The Global Catalogue of Microorganisms (GCM) 10K type strain sequencing project: providing services to taxonomists for standard genome sequencing and annotation.</title>
        <authorList>
            <consortium name="The Broad Institute Genomics Platform"/>
            <consortium name="The Broad Institute Genome Sequencing Center for Infectious Disease"/>
            <person name="Wu L."/>
            <person name="Ma J."/>
        </authorList>
    </citation>
    <scope>NUCLEOTIDE SEQUENCE [LARGE SCALE GENOMIC DNA]</scope>
    <source>
        <strain evidence="3">ICMP 19515</strain>
    </source>
</reference>
<organism evidence="2 3">
    <name type="scientific">Mesorhizobium cantuariense</name>
    <dbReference type="NCBI Taxonomy" id="1300275"/>
    <lineage>
        <taxon>Bacteria</taxon>
        <taxon>Pseudomonadati</taxon>
        <taxon>Pseudomonadota</taxon>
        <taxon>Alphaproteobacteria</taxon>
        <taxon>Hyphomicrobiales</taxon>
        <taxon>Phyllobacteriaceae</taxon>
        <taxon>Mesorhizobium</taxon>
    </lineage>
</organism>